<sequence>MVINRGINSSTRYGPHTHCALTLIPYLHTPASTPSSQQRNRVGLIISQNQGSRFQFIHKEWVLDSGFDWPTIFFRDSYSISKTCLRTVSKDGKLEP</sequence>
<name>A0A1Y0AZ13_9LAMI</name>
<organism evidence="1">
    <name type="scientific">Utricularia reniformis</name>
    <dbReference type="NCBI Taxonomy" id="192314"/>
    <lineage>
        <taxon>Eukaryota</taxon>
        <taxon>Viridiplantae</taxon>
        <taxon>Streptophyta</taxon>
        <taxon>Embryophyta</taxon>
        <taxon>Tracheophyta</taxon>
        <taxon>Spermatophyta</taxon>
        <taxon>Magnoliopsida</taxon>
        <taxon>eudicotyledons</taxon>
        <taxon>Gunneridae</taxon>
        <taxon>Pentapetalae</taxon>
        <taxon>asterids</taxon>
        <taxon>lamiids</taxon>
        <taxon>Lamiales</taxon>
        <taxon>Lentibulariaceae</taxon>
        <taxon>Utricularia</taxon>
    </lineage>
</organism>
<geneLocation type="mitochondrion" evidence="1"/>
<dbReference type="EMBL" id="KY774314">
    <property type="protein sequence ID" value="ART30391.1"/>
    <property type="molecule type" value="Genomic_DNA"/>
</dbReference>
<dbReference type="AlphaFoldDB" id="A0A1Y0AZ13"/>
<protein>
    <submittedName>
        <fullName evidence="1">Uncharacterized protein</fullName>
    </submittedName>
</protein>
<reference evidence="1" key="1">
    <citation type="submission" date="2017-03" db="EMBL/GenBank/DDBJ databases">
        <title>The mitochondrial genome of the carnivorous plant Utricularia reniformis (Lentibulariaceae): structure, comparative analysis and evolutionary landmarks.</title>
        <authorList>
            <person name="Silva S.R."/>
            <person name="Alvarenga D.O."/>
            <person name="Michael T.P."/>
            <person name="Miranda V.F.O."/>
            <person name="Varani A.M."/>
        </authorList>
    </citation>
    <scope>NUCLEOTIDE SEQUENCE</scope>
</reference>
<accession>A0A1Y0AZ13</accession>
<proteinExistence type="predicted"/>
<keyword evidence="1" id="KW-0496">Mitochondrion</keyword>
<gene>
    <name evidence="1" type="ORF">AEK19_MT1588</name>
</gene>
<evidence type="ECO:0000313" key="1">
    <source>
        <dbReference type="EMBL" id="ART30391.1"/>
    </source>
</evidence>